<dbReference type="Proteomes" id="UP001597497">
    <property type="component" value="Unassembled WGS sequence"/>
</dbReference>
<dbReference type="SUPFAM" id="SSF52540">
    <property type="entry name" value="P-loop containing nucleoside triphosphate hydrolases"/>
    <property type="match status" value="1"/>
</dbReference>
<feature type="region of interest" description="Disordered" evidence="4">
    <location>
        <begin position="1"/>
        <end position="91"/>
    </location>
</feature>
<dbReference type="CDD" id="cd03255">
    <property type="entry name" value="ABC_MJ0796_LolCDE_FtsE"/>
    <property type="match status" value="1"/>
</dbReference>
<keyword evidence="7" id="KW-1185">Reference proteome</keyword>
<evidence type="ECO:0000313" key="7">
    <source>
        <dbReference type="Proteomes" id="UP001597497"/>
    </source>
</evidence>
<dbReference type="InterPro" id="IPR027417">
    <property type="entry name" value="P-loop_NTPase"/>
</dbReference>
<evidence type="ECO:0000259" key="5">
    <source>
        <dbReference type="PROSITE" id="PS50893"/>
    </source>
</evidence>
<dbReference type="PROSITE" id="PS50893">
    <property type="entry name" value="ABC_TRANSPORTER_2"/>
    <property type="match status" value="1"/>
</dbReference>
<organism evidence="6 7">
    <name type="scientific">Marinicrinis sediminis</name>
    <dbReference type="NCBI Taxonomy" id="1652465"/>
    <lineage>
        <taxon>Bacteria</taxon>
        <taxon>Bacillati</taxon>
        <taxon>Bacillota</taxon>
        <taxon>Bacilli</taxon>
        <taxon>Bacillales</taxon>
        <taxon>Paenibacillaceae</taxon>
    </lineage>
</organism>
<dbReference type="RefSeq" id="WP_379929822.1">
    <property type="nucleotide sequence ID" value="NZ_JBHUMM010000037.1"/>
</dbReference>
<dbReference type="InterPro" id="IPR003593">
    <property type="entry name" value="AAA+_ATPase"/>
</dbReference>
<evidence type="ECO:0000313" key="6">
    <source>
        <dbReference type="EMBL" id="MFD2672274.1"/>
    </source>
</evidence>
<keyword evidence="1" id="KW-0813">Transport</keyword>
<dbReference type="InterPro" id="IPR003439">
    <property type="entry name" value="ABC_transporter-like_ATP-bd"/>
</dbReference>
<dbReference type="PROSITE" id="PS00211">
    <property type="entry name" value="ABC_TRANSPORTER_1"/>
    <property type="match status" value="1"/>
</dbReference>
<comment type="caution">
    <text evidence="6">The sequence shown here is derived from an EMBL/GenBank/DDBJ whole genome shotgun (WGS) entry which is preliminary data.</text>
</comment>
<dbReference type="EMBL" id="JBHUMM010000037">
    <property type="protein sequence ID" value="MFD2672274.1"/>
    <property type="molecule type" value="Genomic_DNA"/>
</dbReference>
<reference evidence="7" key="1">
    <citation type="journal article" date="2019" name="Int. J. Syst. Evol. Microbiol.">
        <title>The Global Catalogue of Microorganisms (GCM) 10K type strain sequencing project: providing services to taxonomists for standard genome sequencing and annotation.</title>
        <authorList>
            <consortium name="The Broad Institute Genomics Platform"/>
            <consortium name="The Broad Institute Genome Sequencing Center for Infectious Disease"/>
            <person name="Wu L."/>
            <person name="Ma J."/>
        </authorList>
    </citation>
    <scope>NUCLEOTIDE SEQUENCE [LARGE SCALE GENOMIC DNA]</scope>
    <source>
        <strain evidence="7">KCTC 33676</strain>
    </source>
</reference>
<evidence type="ECO:0000256" key="2">
    <source>
        <dbReference type="ARBA" id="ARBA00022741"/>
    </source>
</evidence>
<dbReference type="GO" id="GO:0005524">
    <property type="term" value="F:ATP binding"/>
    <property type="evidence" value="ECO:0007669"/>
    <property type="project" value="UniProtKB-KW"/>
</dbReference>
<dbReference type="InterPro" id="IPR017911">
    <property type="entry name" value="MacB-like_ATP-bd"/>
</dbReference>
<dbReference type="PANTHER" id="PTHR24220">
    <property type="entry name" value="IMPORT ATP-BINDING PROTEIN"/>
    <property type="match status" value="1"/>
</dbReference>
<feature type="compositionally biased region" description="Basic and acidic residues" evidence="4">
    <location>
        <begin position="42"/>
        <end position="52"/>
    </location>
</feature>
<dbReference type="SMART" id="SM00382">
    <property type="entry name" value="AAA"/>
    <property type="match status" value="1"/>
</dbReference>
<feature type="domain" description="ABC transporter" evidence="5">
    <location>
        <begin position="99"/>
        <end position="324"/>
    </location>
</feature>
<accession>A0ABW5RBU0</accession>
<name>A0ABW5RBU0_9BACL</name>
<evidence type="ECO:0000256" key="4">
    <source>
        <dbReference type="SAM" id="MobiDB-lite"/>
    </source>
</evidence>
<feature type="compositionally biased region" description="Basic and acidic residues" evidence="4">
    <location>
        <begin position="8"/>
        <end position="18"/>
    </location>
</feature>
<proteinExistence type="predicted"/>
<keyword evidence="3 6" id="KW-0067">ATP-binding</keyword>
<dbReference type="InterPro" id="IPR017871">
    <property type="entry name" value="ABC_transporter-like_CS"/>
</dbReference>
<evidence type="ECO:0000256" key="3">
    <source>
        <dbReference type="ARBA" id="ARBA00022840"/>
    </source>
</evidence>
<dbReference type="Gene3D" id="3.40.50.300">
    <property type="entry name" value="P-loop containing nucleotide triphosphate hydrolases"/>
    <property type="match status" value="1"/>
</dbReference>
<dbReference type="InterPro" id="IPR015854">
    <property type="entry name" value="ABC_transpr_LolD-like"/>
</dbReference>
<sequence length="326" mass="36462">MRWRLKKKEPTSHLDAQKVAEQPGVDSVTNVSQEPIVMGISEHADDMERPQSDARSTGSGVEMALGERTNQDEAATNDSAGQPAGSQMVKEPEYEGPLLKVSGVERSFQTGGRKLDVLKGIHMELWPKQLVMLRGRSGSGKTTLMNIIGGLDQPSRGEVYFKERPIHAWSDEKRTRIRRKEIGFIFQTYALLPLLSAYENVELSLRMSGYPRSEWKSRVKHCLELVGLGKRMDHRPFEMSGGEQQRVAIAKAIAHRPSLILADEPTAELDSQMGAQIMAVFQDIIEAEHVTICMTTHDPTILEVADHVYQMVDGRFTETAIEDIQP</sequence>
<gene>
    <name evidence="6" type="ORF">ACFSUC_11935</name>
</gene>
<keyword evidence="2" id="KW-0547">Nucleotide-binding</keyword>
<evidence type="ECO:0000256" key="1">
    <source>
        <dbReference type="ARBA" id="ARBA00022448"/>
    </source>
</evidence>
<dbReference type="Pfam" id="PF00005">
    <property type="entry name" value="ABC_tran"/>
    <property type="match status" value="1"/>
</dbReference>
<protein>
    <submittedName>
        <fullName evidence="6">ABC transporter ATP-binding protein</fullName>
    </submittedName>
</protein>